<comment type="caution">
    <text evidence="1">The sequence shown here is derived from an EMBL/GenBank/DDBJ whole genome shotgun (WGS) entry which is preliminary data.</text>
</comment>
<proteinExistence type="predicted"/>
<evidence type="ECO:0000313" key="1">
    <source>
        <dbReference type="EMBL" id="KXT11822.1"/>
    </source>
</evidence>
<sequence>MSRLIWPREFGHGINTSVIIRKWHIMAAIQLHNVDVFLPKSCGSILRSLLWHNDDIPSTKNDKHFLYASRLRIESLSLGLTTLSNQPPTLPAVVNGSMFD</sequence>
<accession>A0A139IB73</accession>
<dbReference type="EMBL" id="LFZO01000179">
    <property type="protein sequence ID" value="KXT11822.1"/>
    <property type="molecule type" value="Genomic_DNA"/>
</dbReference>
<organism evidence="1 2">
    <name type="scientific">Pseudocercospora musae</name>
    <dbReference type="NCBI Taxonomy" id="113226"/>
    <lineage>
        <taxon>Eukaryota</taxon>
        <taxon>Fungi</taxon>
        <taxon>Dikarya</taxon>
        <taxon>Ascomycota</taxon>
        <taxon>Pezizomycotina</taxon>
        <taxon>Dothideomycetes</taxon>
        <taxon>Dothideomycetidae</taxon>
        <taxon>Mycosphaerellales</taxon>
        <taxon>Mycosphaerellaceae</taxon>
        <taxon>Pseudocercospora</taxon>
    </lineage>
</organism>
<protein>
    <submittedName>
        <fullName evidence="1">Uncharacterized protein</fullName>
    </submittedName>
</protein>
<dbReference type="Proteomes" id="UP000073492">
    <property type="component" value="Unassembled WGS sequence"/>
</dbReference>
<evidence type="ECO:0000313" key="2">
    <source>
        <dbReference type="Proteomes" id="UP000073492"/>
    </source>
</evidence>
<keyword evidence="2" id="KW-1185">Reference proteome</keyword>
<reference evidence="1 2" key="1">
    <citation type="submission" date="2015-07" db="EMBL/GenBank/DDBJ databases">
        <title>Comparative genomics of the Sigatoka disease complex on banana suggests a link between parallel evolutionary changes in Pseudocercospora fijiensis and Pseudocercospora eumusae and increased virulence on the banana host.</title>
        <authorList>
            <person name="Chang T.-C."/>
            <person name="Salvucci A."/>
            <person name="Crous P.W."/>
            <person name="Stergiopoulos I."/>
        </authorList>
    </citation>
    <scope>NUCLEOTIDE SEQUENCE [LARGE SCALE GENOMIC DNA]</scope>
    <source>
        <strain evidence="1 2">CBS 116634</strain>
    </source>
</reference>
<name>A0A139IB73_9PEZI</name>
<gene>
    <name evidence="1" type="ORF">AC579_6077</name>
</gene>
<dbReference type="AlphaFoldDB" id="A0A139IB73"/>